<organism evidence="2 3">
    <name type="scientific">Alloyangia pacifica</name>
    <dbReference type="NCBI Taxonomy" id="311180"/>
    <lineage>
        <taxon>Bacteria</taxon>
        <taxon>Pseudomonadati</taxon>
        <taxon>Pseudomonadota</taxon>
        <taxon>Alphaproteobacteria</taxon>
        <taxon>Rhodobacterales</taxon>
        <taxon>Roseobacteraceae</taxon>
        <taxon>Alloyangia</taxon>
    </lineage>
</organism>
<evidence type="ECO:0000313" key="3">
    <source>
        <dbReference type="Proteomes" id="UP000199392"/>
    </source>
</evidence>
<feature type="signal peptide" evidence="1">
    <location>
        <begin position="1"/>
        <end position="24"/>
    </location>
</feature>
<proteinExistence type="predicted"/>
<name>A0A1I6ST33_9RHOB</name>
<dbReference type="AlphaFoldDB" id="A0A1I6ST33"/>
<keyword evidence="3" id="KW-1185">Reference proteome</keyword>
<evidence type="ECO:0000256" key="1">
    <source>
        <dbReference type="SAM" id="SignalP"/>
    </source>
</evidence>
<feature type="chain" id="PRO_5011751425" evidence="1">
    <location>
        <begin position="25"/>
        <end position="68"/>
    </location>
</feature>
<dbReference type="OrthoDB" id="7870271at2"/>
<sequence length="68" mass="7019">MPSLQRSKPLFAAILAGLTLSACGSADYLNNWDTSAARSGDAMMANTAIQELEAWPPAAYKTTVGSGG</sequence>
<dbReference type="Proteomes" id="UP000199392">
    <property type="component" value="Unassembled WGS sequence"/>
</dbReference>
<protein>
    <submittedName>
        <fullName evidence="2">Uncharacterized protein</fullName>
    </submittedName>
</protein>
<gene>
    <name evidence="2" type="ORF">SAMN04488050_10538</name>
</gene>
<accession>A0A1I6ST33</accession>
<reference evidence="3" key="1">
    <citation type="submission" date="2016-10" db="EMBL/GenBank/DDBJ databases">
        <authorList>
            <person name="Varghese N."/>
            <person name="Submissions S."/>
        </authorList>
    </citation>
    <scope>NUCLEOTIDE SEQUENCE [LARGE SCALE GENOMIC DNA]</scope>
    <source>
        <strain evidence="3">DSM 26894</strain>
    </source>
</reference>
<dbReference type="STRING" id="311180.SAMN04488050_10538"/>
<keyword evidence="1" id="KW-0732">Signal</keyword>
<dbReference type="EMBL" id="FOZW01000005">
    <property type="protein sequence ID" value="SFS80066.1"/>
    <property type="molecule type" value="Genomic_DNA"/>
</dbReference>
<evidence type="ECO:0000313" key="2">
    <source>
        <dbReference type="EMBL" id="SFS80066.1"/>
    </source>
</evidence>
<dbReference type="PROSITE" id="PS51257">
    <property type="entry name" value="PROKAR_LIPOPROTEIN"/>
    <property type="match status" value="1"/>
</dbReference>